<dbReference type="Pfam" id="PF02798">
    <property type="entry name" value="GST_N"/>
    <property type="match status" value="1"/>
</dbReference>
<evidence type="ECO:0000256" key="3">
    <source>
        <dbReference type="ARBA" id="ARBA00005861"/>
    </source>
</evidence>
<dbReference type="EC" id="2.5.1.18" evidence="5"/>
<feature type="non-terminal residue" evidence="10">
    <location>
        <position position="310"/>
    </location>
</feature>
<dbReference type="PANTHER" id="PTHR11571">
    <property type="entry name" value="GLUTATHIONE S-TRANSFERASE"/>
    <property type="match status" value="1"/>
</dbReference>
<evidence type="ECO:0000259" key="9">
    <source>
        <dbReference type="PROSITE" id="PS50405"/>
    </source>
</evidence>
<protein>
    <recommendedName>
        <fullName evidence="5">glutathione transferase</fullName>
        <ecNumber evidence="5">2.5.1.18</ecNumber>
    </recommendedName>
</protein>
<dbReference type="PANTHER" id="PTHR11571:SF222">
    <property type="entry name" value="GLUTATHIONE TRANSFERASE"/>
    <property type="match status" value="1"/>
</dbReference>
<name>A0A075A4F5_OPIVI</name>
<dbReference type="GO" id="GO:0006749">
    <property type="term" value="P:glutathione metabolic process"/>
    <property type="evidence" value="ECO:0007669"/>
    <property type="project" value="TreeGrafter"/>
</dbReference>
<keyword evidence="11" id="KW-1185">Reference proteome</keyword>
<proteinExistence type="inferred from homology"/>
<dbReference type="InterPro" id="IPR004046">
    <property type="entry name" value="GST_C"/>
</dbReference>
<keyword evidence="6" id="KW-0808">Transferase</keyword>
<dbReference type="GeneID" id="20329054"/>
<feature type="domain" description="GST N-terminal" evidence="8">
    <location>
        <begin position="56"/>
        <end position="156"/>
    </location>
</feature>
<evidence type="ECO:0000313" key="11">
    <source>
        <dbReference type="Proteomes" id="UP000054324"/>
    </source>
</evidence>
<evidence type="ECO:0000259" key="8">
    <source>
        <dbReference type="PROSITE" id="PS50404"/>
    </source>
</evidence>
<comment type="function">
    <text evidence="2">Conjugation of reduced glutathione to a wide number of exogenous and endogenous hydrophobic electrophiles.</text>
</comment>
<dbReference type="SUPFAM" id="SSF47616">
    <property type="entry name" value="GST C-terminal domain-like"/>
    <property type="match status" value="1"/>
</dbReference>
<organism evidence="10 11">
    <name type="scientific">Opisthorchis viverrini</name>
    <name type="common">Southeast Asian liver fluke</name>
    <dbReference type="NCBI Taxonomy" id="6198"/>
    <lineage>
        <taxon>Eukaryota</taxon>
        <taxon>Metazoa</taxon>
        <taxon>Spiralia</taxon>
        <taxon>Lophotrochozoa</taxon>
        <taxon>Platyhelminthes</taxon>
        <taxon>Trematoda</taxon>
        <taxon>Digenea</taxon>
        <taxon>Opisthorchiida</taxon>
        <taxon>Opisthorchiata</taxon>
        <taxon>Opisthorchiidae</taxon>
        <taxon>Opisthorchis</taxon>
    </lineage>
</organism>
<dbReference type="GO" id="GO:0042178">
    <property type="term" value="P:xenobiotic catabolic process"/>
    <property type="evidence" value="ECO:0007669"/>
    <property type="project" value="UniProtKB-ARBA"/>
</dbReference>
<dbReference type="AlphaFoldDB" id="A0A075A4F5"/>
<feature type="domain" description="GST C-terminal" evidence="9">
    <location>
        <begin position="174"/>
        <end position="310"/>
    </location>
</feature>
<comment type="function">
    <text evidence="1">GST isoenzymes appear to play a central role in the parasite detoxification system. Other functions are also suspected including a role in increasing the solubility of haematin in the parasite gut.</text>
</comment>
<evidence type="ECO:0000256" key="4">
    <source>
        <dbReference type="ARBA" id="ARBA00011738"/>
    </source>
</evidence>
<dbReference type="EMBL" id="KL596907">
    <property type="protein sequence ID" value="KER22284.1"/>
    <property type="molecule type" value="Genomic_DNA"/>
</dbReference>
<dbReference type="InterPro" id="IPR010987">
    <property type="entry name" value="Glutathione-S-Trfase_C-like"/>
</dbReference>
<comment type="subunit">
    <text evidence="4">Homodimer.</text>
</comment>
<evidence type="ECO:0000256" key="7">
    <source>
        <dbReference type="ARBA" id="ARBA00047960"/>
    </source>
</evidence>
<comment type="catalytic activity">
    <reaction evidence="7">
        <text>RX + glutathione = an S-substituted glutathione + a halide anion + H(+)</text>
        <dbReference type="Rhea" id="RHEA:16437"/>
        <dbReference type="ChEBI" id="CHEBI:15378"/>
        <dbReference type="ChEBI" id="CHEBI:16042"/>
        <dbReference type="ChEBI" id="CHEBI:17792"/>
        <dbReference type="ChEBI" id="CHEBI:57925"/>
        <dbReference type="ChEBI" id="CHEBI:90779"/>
        <dbReference type="EC" id="2.5.1.18"/>
    </reaction>
</comment>
<evidence type="ECO:0000256" key="2">
    <source>
        <dbReference type="ARBA" id="ARBA00003701"/>
    </source>
</evidence>
<evidence type="ECO:0000256" key="6">
    <source>
        <dbReference type="ARBA" id="ARBA00022679"/>
    </source>
</evidence>
<reference evidence="10 11" key="1">
    <citation type="submission" date="2013-11" db="EMBL/GenBank/DDBJ databases">
        <title>Opisthorchis viverrini - life in the bile duct.</title>
        <authorList>
            <person name="Young N.D."/>
            <person name="Nagarajan N."/>
            <person name="Lin S.J."/>
            <person name="Korhonen P.K."/>
            <person name="Jex A.R."/>
            <person name="Hall R.S."/>
            <person name="Safavi-Hemami H."/>
            <person name="Kaewkong W."/>
            <person name="Bertrand D."/>
            <person name="Gao S."/>
            <person name="Seet Q."/>
            <person name="Wongkham S."/>
            <person name="Teh B.T."/>
            <person name="Wongkham C."/>
            <person name="Intapan P.M."/>
            <person name="Maleewong W."/>
            <person name="Yang X."/>
            <person name="Hu M."/>
            <person name="Wang Z."/>
            <person name="Hofmann A."/>
            <person name="Sternberg P.W."/>
            <person name="Tan P."/>
            <person name="Wang J."/>
            <person name="Gasser R.B."/>
        </authorList>
    </citation>
    <scope>NUCLEOTIDE SEQUENCE [LARGE SCALE GENOMIC DNA]</scope>
</reference>
<dbReference type="STRING" id="6198.A0A075A4F5"/>
<dbReference type="PROSITE" id="PS50405">
    <property type="entry name" value="GST_CTER"/>
    <property type="match status" value="1"/>
</dbReference>
<dbReference type="Gene3D" id="3.40.30.10">
    <property type="entry name" value="Glutaredoxin"/>
    <property type="match status" value="1"/>
</dbReference>
<dbReference type="GO" id="GO:0004364">
    <property type="term" value="F:glutathione transferase activity"/>
    <property type="evidence" value="ECO:0007669"/>
    <property type="project" value="UniProtKB-EC"/>
</dbReference>
<sequence length="310" mass="35558">MEWLTRPRRPTTTFTHKVVEISSTAHDRFHPSWGASSRRSPQVSFNLMFYLKPNCMKLEKYTHLQTKVAQPIRLLLEYNGVEFDDFKYVCGPAPDFCKKSWLDEKFNLGLDFPNVSFHFIVTYCSNQLPYYIDGDFSLTQSDTILRYIAESNGMVVCPEDDSIEFPMSLCCVSGVLERKFTNRKVGLSNSTSASRLLLSRLGQPGSIPALVLPSGSMAARHRRVSENLGRDGTNLLTGRSVEKLKPQLLADLPNHLDLFDRYLSKRTWLSGEKVDYPDFNLYDMLDTFNALEPTCLDNYPRLKKYLTDFE</sequence>
<dbReference type="CTD" id="20329054"/>
<comment type="similarity">
    <text evidence="3">Belongs to the GST superfamily. Mu family.</text>
</comment>
<dbReference type="OrthoDB" id="4951845at2759"/>
<dbReference type="SUPFAM" id="SSF52833">
    <property type="entry name" value="Thioredoxin-like"/>
    <property type="match status" value="1"/>
</dbReference>
<evidence type="ECO:0000313" key="10">
    <source>
        <dbReference type="EMBL" id="KER22284.1"/>
    </source>
</evidence>
<gene>
    <name evidence="10" type="ORF">T265_14888</name>
</gene>
<dbReference type="InterPro" id="IPR050213">
    <property type="entry name" value="GST_superfamily"/>
</dbReference>
<evidence type="ECO:0000256" key="5">
    <source>
        <dbReference type="ARBA" id="ARBA00012452"/>
    </source>
</evidence>
<dbReference type="FunFam" id="1.20.1050.10:FF:000101">
    <property type="entry name" value="Glutathione S-transferase Mu 4"/>
    <property type="match status" value="1"/>
</dbReference>
<dbReference type="Pfam" id="PF00043">
    <property type="entry name" value="GST_C"/>
    <property type="match status" value="1"/>
</dbReference>
<dbReference type="InterPro" id="IPR004045">
    <property type="entry name" value="Glutathione_S-Trfase_N"/>
</dbReference>
<dbReference type="PROSITE" id="PS50404">
    <property type="entry name" value="GST_NTER"/>
    <property type="match status" value="1"/>
</dbReference>
<dbReference type="Gene3D" id="1.20.1050.10">
    <property type="match status" value="1"/>
</dbReference>
<dbReference type="RefSeq" id="XP_009173965.1">
    <property type="nucleotide sequence ID" value="XM_009175701.1"/>
</dbReference>
<accession>A0A075A4F5</accession>
<evidence type="ECO:0000256" key="1">
    <source>
        <dbReference type="ARBA" id="ARBA00002446"/>
    </source>
</evidence>
<dbReference type="InterPro" id="IPR036249">
    <property type="entry name" value="Thioredoxin-like_sf"/>
</dbReference>
<dbReference type="Proteomes" id="UP000054324">
    <property type="component" value="Unassembled WGS sequence"/>
</dbReference>
<dbReference type="InterPro" id="IPR036282">
    <property type="entry name" value="Glutathione-S-Trfase_C_sf"/>
</dbReference>
<dbReference type="KEGG" id="ovi:T265_14888"/>